<dbReference type="InterPro" id="IPR013324">
    <property type="entry name" value="RNA_pol_sigma_r3/r4-like"/>
</dbReference>
<dbReference type="InterPro" id="IPR010985">
    <property type="entry name" value="Ribbon_hlx_hlx"/>
</dbReference>
<dbReference type="RefSeq" id="YP_010772425.1">
    <property type="nucleotide sequence ID" value="NC_074643.1"/>
</dbReference>
<keyword evidence="1" id="KW-0238">DNA-binding</keyword>
<dbReference type="GeneID" id="80402137"/>
<reference evidence="1 2" key="1">
    <citation type="journal article" date="2022" name="Nat. Microbiol.">
        <title>Three families of Asgard archaeal viruses identified in metagenome-assembled genomes.</title>
        <authorList>
            <person name="Medvedeva S."/>
            <person name="Sun J."/>
            <person name="Yutin N."/>
            <person name="Koonin E.V."/>
            <person name="Nunoura T."/>
            <person name="Rinke C."/>
            <person name="Krupovic M."/>
        </authorList>
    </citation>
    <scope>NUCLEOTIDE SEQUENCE [LARGE SCALE GENOMIC DNA]</scope>
    <source>
        <strain evidence="1">VerdaV4</strain>
    </source>
</reference>
<proteinExistence type="predicted"/>
<dbReference type="KEGG" id="vg:80402137"/>
<keyword evidence="2" id="KW-1185">Reference proteome</keyword>
<dbReference type="GO" id="GO:0003677">
    <property type="term" value="F:DNA binding"/>
    <property type="evidence" value="ECO:0007669"/>
    <property type="project" value="UniProtKB-KW"/>
</dbReference>
<protein>
    <submittedName>
        <fullName evidence="1">DNA-binding protein</fullName>
    </submittedName>
</protein>
<dbReference type="GO" id="GO:0006355">
    <property type="term" value="P:regulation of DNA-templated transcription"/>
    <property type="evidence" value="ECO:0007669"/>
    <property type="project" value="InterPro"/>
</dbReference>
<dbReference type="Proteomes" id="UP001162249">
    <property type="component" value="Segment"/>
</dbReference>
<dbReference type="SUPFAM" id="SSF88659">
    <property type="entry name" value="Sigma3 and sigma4 domains of RNA polymerase sigma factors"/>
    <property type="match status" value="1"/>
</dbReference>
<name>A0AA35G9Y4_9CAUD</name>
<dbReference type="SUPFAM" id="SSF47598">
    <property type="entry name" value="Ribbon-helix-helix"/>
    <property type="match status" value="1"/>
</dbReference>
<accession>A0AA35G9Y4</accession>
<dbReference type="EMBL" id="LC711080">
    <property type="protein sequence ID" value="BDI54982.1"/>
    <property type="molecule type" value="Genomic_DNA"/>
</dbReference>
<evidence type="ECO:0000313" key="1">
    <source>
        <dbReference type="EMBL" id="BDI54982.1"/>
    </source>
</evidence>
<organism evidence="1 2">
    <name type="scientific">Lokiarchaeia virus VerdaV4</name>
    <dbReference type="NCBI Taxonomy" id="3070172"/>
    <lineage>
        <taxon>Viruses</taxon>
        <taxon>Duplodnaviria</taxon>
        <taxon>Heunggongvirae</taxon>
        <taxon>Uroviricota</taxon>
        <taxon>Caudoviricetes</taxon>
        <taxon>Verdandiviridae</taxon>
        <taxon>Dolusvirus</taxon>
        <taxon>Dolusvirus pacificense</taxon>
    </lineage>
</organism>
<dbReference type="InterPro" id="IPR038563">
    <property type="entry name" value="Endonuclease_7_sf"/>
</dbReference>
<dbReference type="Pfam" id="PF02945">
    <property type="entry name" value="Endonuclease_7"/>
    <property type="match status" value="1"/>
</dbReference>
<dbReference type="InterPro" id="IPR004211">
    <property type="entry name" value="Endonuclease_7"/>
</dbReference>
<dbReference type="InterPro" id="IPR044925">
    <property type="entry name" value="His-Me_finger_sf"/>
</dbReference>
<dbReference type="SUPFAM" id="SSF54060">
    <property type="entry name" value="His-Me finger endonucleases"/>
    <property type="match status" value="1"/>
</dbReference>
<dbReference type="Gene3D" id="3.40.1800.10">
    <property type="entry name" value="His-Me finger endonucleases"/>
    <property type="match status" value="1"/>
</dbReference>
<evidence type="ECO:0000313" key="2">
    <source>
        <dbReference type="Proteomes" id="UP001162249"/>
    </source>
</evidence>
<sequence>MKMKTKTVQIIESVCLSDKTQKEIALKFGISESYISQVAKKIKLLKYAPKFEAGILICTKCEKQEESLVFHHNHSTGEYIALVCKRCNRLIHTNDFEFFEFEGNNGDNKNSRLSIRISPEMKEILEKMARRHNTTLTYLVTKILDKIIKYEQEKK</sequence>